<dbReference type="Gene3D" id="1.10.530.10">
    <property type="match status" value="1"/>
</dbReference>
<feature type="disulfide bond" evidence="10">
    <location>
        <begin position="222"/>
        <end position="254"/>
    </location>
</feature>
<dbReference type="AlphaFoldDB" id="A9NTQ9"/>
<comment type="catalytic activity">
    <reaction evidence="1">
        <text>Random endo-hydrolysis of N-acetyl-beta-D-glucosaminide (1-&gt;4)-beta-linkages in chitin and chitodextrins.</text>
        <dbReference type="EC" id="3.2.1.14"/>
    </reaction>
</comment>
<sequence length="262" mass="28669">MASVTMKWMRVLLALTVVAMMNTLCYVSAQQGVAFLITEDIFNEFLKHRNDGACAAKGFYTYNSFILAANRFPSFGNVGNLETRKRELAAFFAQTSHETTGGWETAPDGPYAWGYCFKEEQGADPEEMYYGRGPIQLTGKNNYEAAGKALGYDLINNPNIVASNPTISFKTAVWFWMNPQPPKPSSHIVMIGKWSPSGSDTAAGRVPGYGVVTNIINGGVECGRGSDSNQEDRIGFYKKYCDILGASYGSNIDCNSQRSFGG</sequence>
<name>A9NTQ9_PICSI</name>
<evidence type="ECO:0000256" key="8">
    <source>
        <dbReference type="ARBA" id="ARBA00023326"/>
    </source>
</evidence>
<evidence type="ECO:0000256" key="11">
    <source>
        <dbReference type="SAM" id="SignalP"/>
    </source>
</evidence>
<keyword evidence="5 10" id="KW-1015">Disulfide bond</keyword>
<evidence type="ECO:0000256" key="10">
    <source>
        <dbReference type="PIRSR" id="PIRSR001060-2"/>
    </source>
</evidence>
<proteinExistence type="evidence at transcript level"/>
<evidence type="ECO:0000256" key="2">
    <source>
        <dbReference type="ARBA" id="ARBA00012729"/>
    </source>
</evidence>
<dbReference type="EMBL" id="EF084709">
    <property type="protein sequence ID" value="ABK24020.1"/>
    <property type="molecule type" value="mRNA"/>
</dbReference>
<dbReference type="InterPro" id="IPR023346">
    <property type="entry name" value="Lysozyme-like_dom_sf"/>
</dbReference>
<dbReference type="PROSITE" id="PS00774">
    <property type="entry name" value="CHITINASE_19_2"/>
    <property type="match status" value="1"/>
</dbReference>
<feature type="domain" description="Glycoside hydrolase family 19 catalytic" evidence="13">
    <location>
        <begin position="167"/>
        <end position="177"/>
    </location>
</feature>
<dbReference type="GO" id="GO:0050832">
    <property type="term" value="P:defense response to fungus"/>
    <property type="evidence" value="ECO:0007669"/>
    <property type="project" value="TreeGrafter"/>
</dbReference>
<reference evidence="15" key="2">
    <citation type="submission" date="2009-02" db="EMBL/GenBank/DDBJ databases">
        <title>Full length sequence-verified cDNA sequences from Sitka spruce (Picea sitchensis).</title>
        <authorList>
            <person name="Reid K.E."/>
            <person name="Liao N."/>
            <person name="Ralph S."/>
            <person name="Kolosova N."/>
            <person name="Oddy C."/>
            <person name="Moore R."/>
            <person name="Mayo M."/>
            <person name="Wagner S."/>
            <person name="King J."/>
            <person name="Yanchuk A."/>
            <person name="Holt R."/>
            <person name="Jones S."/>
            <person name="Marra M."/>
            <person name="Ritland C.E."/>
            <person name="Ritland K."/>
            <person name="Bohlmann J."/>
        </authorList>
    </citation>
    <scope>NUCLEOTIDE SEQUENCE</scope>
    <source>
        <tissue evidence="15">Bark</tissue>
    </source>
</reference>
<dbReference type="Pfam" id="PF00182">
    <property type="entry name" value="Glyco_hydro_19"/>
    <property type="match status" value="1"/>
</dbReference>
<evidence type="ECO:0000256" key="3">
    <source>
        <dbReference type="ARBA" id="ARBA00022729"/>
    </source>
</evidence>
<organism evidence="14">
    <name type="scientific">Picea sitchensis</name>
    <name type="common">Sitka spruce</name>
    <name type="synonym">Pinus sitchensis</name>
    <dbReference type="NCBI Taxonomy" id="3332"/>
    <lineage>
        <taxon>Eukaryota</taxon>
        <taxon>Viridiplantae</taxon>
        <taxon>Streptophyta</taxon>
        <taxon>Embryophyta</taxon>
        <taxon>Tracheophyta</taxon>
        <taxon>Spermatophyta</taxon>
        <taxon>Pinopsida</taxon>
        <taxon>Pinidae</taxon>
        <taxon>Conifers I</taxon>
        <taxon>Pinales</taxon>
        <taxon>Pinaceae</taxon>
        <taxon>Picea</taxon>
    </lineage>
</organism>
<dbReference type="GO" id="GO:0006032">
    <property type="term" value="P:chitin catabolic process"/>
    <property type="evidence" value="ECO:0007669"/>
    <property type="project" value="InterPro"/>
</dbReference>
<dbReference type="PROSITE" id="PS00773">
    <property type="entry name" value="CHITINASE_19_1"/>
    <property type="match status" value="1"/>
</dbReference>
<evidence type="ECO:0000256" key="9">
    <source>
        <dbReference type="PIRSR" id="PIRSR001060-1"/>
    </source>
</evidence>
<evidence type="ECO:0000256" key="4">
    <source>
        <dbReference type="ARBA" id="ARBA00022801"/>
    </source>
</evidence>
<evidence type="ECO:0000313" key="14">
    <source>
        <dbReference type="EMBL" id="ABK24020.1"/>
    </source>
</evidence>
<dbReference type="InterPro" id="IPR016283">
    <property type="entry name" value="Glyco_hydro_19"/>
</dbReference>
<dbReference type="InterPro" id="IPR000726">
    <property type="entry name" value="Glyco_hydro_19_cat"/>
</dbReference>
<protein>
    <recommendedName>
        <fullName evidence="2">chitinase</fullName>
        <ecNumber evidence="2">3.2.1.14</ecNumber>
    </recommendedName>
</protein>
<evidence type="ECO:0000313" key="15">
    <source>
        <dbReference type="EMBL" id="ACN40979.1"/>
    </source>
</evidence>
<feature type="active site" description="Proton donor" evidence="9">
    <location>
        <position position="98"/>
    </location>
</feature>
<keyword evidence="4" id="KW-0378">Hydrolase</keyword>
<dbReference type="EMBL" id="BT071523">
    <property type="protein sequence ID" value="ACN40979.1"/>
    <property type="molecule type" value="mRNA"/>
</dbReference>
<evidence type="ECO:0000256" key="5">
    <source>
        <dbReference type="ARBA" id="ARBA00023157"/>
    </source>
</evidence>
<dbReference type="PANTHER" id="PTHR22595:SF171">
    <property type="entry name" value="BASIC ENDOCHITINASE B"/>
    <property type="match status" value="1"/>
</dbReference>
<keyword evidence="3 11" id="KW-0732">Signal</keyword>
<dbReference type="PIRSF" id="PIRSF001060">
    <property type="entry name" value="Endochitinase"/>
    <property type="match status" value="1"/>
</dbReference>
<dbReference type="EC" id="3.2.1.14" evidence="2"/>
<feature type="signal peptide" evidence="11">
    <location>
        <begin position="1"/>
        <end position="29"/>
    </location>
</feature>
<feature type="disulfide bond" evidence="10">
    <location>
        <begin position="54"/>
        <end position="116"/>
    </location>
</feature>
<evidence type="ECO:0000256" key="6">
    <source>
        <dbReference type="ARBA" id="ARBA00023277"/>
    </source>
</evidence>
<evidence type="ECO:0000259" key="13">
    <source>
        <dbReference type="PROSITE" id="PS00774"/>
    </source>
</evidence>
<dbReference type="GO" id="GO:0000272">
    <property type="term" value="P:polysaccharide catabolic process"/>
    <property type="evidence" value="ECO:0007669"/>
    <property type="project" value="UniProtKB-KW"/>
</dbReference>
<keyword evidence="6" id="KW-0119">Carbohydrate metabolism</keyword>
<evidence type="ECO:0000256" key="7">
    <source>
        <dbReference type="ARBA" id="ARBA00023295"/>
    </source>
</evidence>
<reference evidence="14" key="1">
    <citation type="journal article" date="2008" name="BMC Genomics">
        <title>A conifer genomics resource of 200,000 spruce (Picea spp.) ESTs and 6,464 high-quality, sequence-finished full-length cDNAs for Sitka spruce (Picea sitchensis).</title>
        <authorList>
            <person name="Ralph S.G."/>
            <person name="Chun H.J."/>
            <person name="Kolosova N."/>
            <person name="Cooper D."/>
            <person name="Oddy C."/>
            <person name="Ritland C.E."/>
            <person name="Kirkpatrick R."/>
            <person name="Moore R."/>
            <person name="Barber S."/>
            <person name="Holt R.A."/>
            <person name="Jones S.J."/>
            <person name="Marra M.A."/>
            <person name="Douglas C.J."/>
            <person name="Ritland K."/>
            <person name="Bohlmann J."/>
        </authorList>
    </citation>
    <scope>NUCLEOTIDE SEQUENCE</scope>
    <source>
        <tissue evidence="14">Green portion of the leader tissue</tissue>
    </source>
</reference>
<evidence type="ECO:0000256" key="1">
    <source>
        <dbReference type="ARBA" id="ARBA00000822"/>
    </source>
</evidence>
<keyword evidence="8" id="KW-0624">Polysaccharide degradation</keyword>
<accession>A9NTQ9</accession>
<dbReference type="Gene3D" id="3.30.20.10">
    <property type="entry name" value="Endochitinase, domain 2"/>
    <property type="match status" value="1"/>
</dbReference>
<dbReference type="GO" id="GO:0016998">
    <property type="term" value="P:cell wall macromolecule catabolic process"/>
    <property type="evidence" value="ECO:0007669"/>
    <property type="project" value="InterPro"/>
</dbReference>
<dbReference type="GO" id="GO:0008843">
    <property type="term" value="F:endochitinase activity"/>
    <property type="evidence" value="ECO:0007669"/>
    <property type="project" value="UniProtKB-EC"/>
</dbReference>
<dbReference type="CDD" id="cd00325">
    <property type="entry name" value="chitinase_GH19"/>
    <property type="match status" value="1"/>
</dbReference>
<evidence type="ECO:0000259" key="12">
    <source>
        <dbReference type="PROSITE" id="PS00773"/>
    </source>
</evidence>
<feature type="chain" id="PRO_5010821395" description="chitinase" evidence="11">
    <location>
        <begin position="30"/>
        <end position="262"/>
    </location>
</feature>
<keyword evidence="7" id="KW-0326">Glycosidase</keyword>
<dbReference type="CAZy" id="GH19">
    <property type="family name" value="Glycoside Hydrolase Family 19"/>
</dbReference>
<feature type="domain" description="Glycoside hydrolase family 19 catalytic" evidence="12">
    <location>
        <begin position="54"/>
        <end position="76"/>
    </location>
</feature>
<dbReference type="PANTHER" id="PTHR22595">
    <property type="entry name" value="CHITINASE-RELATED"/>
    <property type="match status" value="1"/>
</dbReference>
<dbReference type="SUPFAM" id="SSF53955">
    <property type="entry name" value="Lysozyme-like"/>
    <property type="match status" value="1"/>
</dbReference>